<evidence type="ECO:0000256" key="1">
    <source>
        <dbReference type="ARBA" id="ARBA00022884"/>
    </source>
</evidence>
<feature type="region of interest" description="Disordered" evidence="3">
    <location>
        <begin position="476"/>
        <end position="498"/>
    </location>
</feature>
<dbReference type="PROSITE" id="PS50961">
    <property type="entry name" value="HTH_LA"/>
    <property type="match status" value="1"/>
</dbReference>
<proteinExistence type="predicted"/>
<accession>A0ABQ9YMJ3</accession>
<evidence type="ECO:0000259" key="4">
    <source>
        <dbReference type="PROSITE" id="PS50961"/>
    </source>
</evidence>
<protein>
    <recommendedName>
        <fullName evidence="4">HTH La-type RNA-binding domain-containing protein</fullName>
    </recommendedName>
</protein>
<evidence type="ECO:0000256" key="2">
    <source>
        <dbReference type="PROSITE-ProRule" id="PRU00332"/>
    </source>
</evidence>
<dbReference type="SUPFAM" id="SSF46785">
    <property type="entry name" value="Winged helix' DNA-binding domain"/>
    <property type="match status" value="1"/>
</dbReference>
<evidence type="ECO:0000313" key="5">
    <source>
        <dbReference type="EMBL" id="KAK2964983.1"/>
    </source>
</evidence>
<name>A0ABQ9YMJ3_9EUKA</name>
<dbReference type="InterPro" id="IPR036390">
    <property type="entry name" value="WH_DNA-bd_sf"/>
</dbReference>
<dbReference type="InterPro" id="IPR036388">
    <property type="entry name" value="WH-like_DNA-bd_sf"/>
</dbReference>
<sequence>MTDGRKLEENHVNRVRKTLESIFSNDHYQRDGFLVEETRNHDGWIPIDLLVNHPALKKLKVDSHTIVLAATESEDFDLEIEPDKKIRRSHPYIGSIEVAKSKFKLFPEEDLLDEGGKPNIPELNFFETAFLDLSAVHTSLNEITQMFIQSNENSLHNSLIQPILKQKLPEQYQPLKTEPTIHKRILRHGDFNTIPPLQPPIPPPDIDSIRTSQLFTIPTFSCPFYHPYFPTPKSRVTVTLTGYLTSTRKVIFRTPGSTYPFDIPEPNQNFDEVWKERLLAIHAKKKGLTPLTALLPMLVQTMNRGETAIFVLPPHLSIDTFFTSTLTDASLAIDPFEPLPSFDTLFPSTPPSFDTKTAMNDPTLRRFMSVSLRIELLGWVPRMGSPRLLSDHTTQPPKAQQPNKPRQTTLRESLIGCRVELETARLLKTTGPAQALQTLNRAGEYLVQWQRWCGEEWVDYQEKEKKRVKEKKEYFKRKKKEAKEAEPPPPPLPTELDAGFEDDEEFWVDEEAIKEEIRKPKEWHEGLKGRITEEEKILIERQRQRALNSDDGEERRIFDFDDGAVVLDELAEDEEKFVHNATPLPPITKKYLKIERVVTKAKAQIGLEIIRLHRRGVVEGWSSETFSAEKGKVVCDSVLSTIRETQLMAIRRQQIRAGTFVPSIPHTSSIDHLRMEALFHRSFFLRQMDINEQALADLETILEIDPSSLQNHHFRQAYLPFKAQMTSGELKPKKEKVEDVFNDWD</sequence>
<organism evidence="5 6">
    <name type="scientific">Blattamonas nauphoetae</name>
    <dbReference type="NCBI Taxonomy" id="2049346"/>
    <lineage>
        <taxon>Eukaryota</taxon>
        <taxon>Metamonada</taxon>
        <taxon>Preaxostyla</taxon>
        <taxon>Oxymonadida</taxon>
        <taxon>Blattamonas</taxon>
    </lineage>
</organism>
<feature type="compositionally biased region" description="Polar residues" evidence="3">
    <location>
        <begin position="391"/>
        <end position="410"/>
    </location>
</feature>
<gene>
    <name evidence="5" type="ORF">BLNAU_284</name>
</gene>
<dbReference type="Proteomes" id="UP001281761">
    <property type="component" value="Unassembled WGS sequence"/>
</dbReference>
<evidence type="ECO:0000313" key="6">
    <source>
        <dbReference type="Proteomes" id="UP001281761"/>
    </source>
</evidence>
<feature type="region of interest" description="Disordered" evidence="3">
    <location>
        <begin position="387"/>
        <end position="410"/>
    </location>
</feature>
<keyword evidence="6" id="KW-1185">Reference proteome</keyword>
<dbReference type="InterPro" id="IPR006630">
    <property type="entry name" value="La_HTH"/>
</dbReference>
<dbReference type="SMART" id="SM00715">
    <property type="entry name" value="LA"/>
    <property type="match status" value="1"/>
</dbReference>
<comment type="caution">
    <text evidence="5">The sequence shown here is derived from an EMBL/GenBank/DDBJ whole genome shotgun (WGS) entry which is preliminary data.</text>
</comment>
<dbReference type="EMBL" id="JARBJD010000001">
    <property type="protein sequence ID" value="KAK2964983.1"/>
    <property type="molecule type" value="Genomic_DNA"/>
</dbReference>
<keyword evidence="1 2" id="KW-0694">RNA-binding</keyword>
<reference evidence="5 6" key="1">
    <citation type="journal article" date="2022" name="bioRxiv">
        <title>Genomics of Preaxostyla Flagellates Illuminates Evolutionary Transitions and the Path Towards Mitochondrial Loss.</title>
        <authorList>
            <person name="Novak L.V.F."/>
            <person name="Treitli S.C."/>
            <person name="Pyrih J."/>
            <person name="Halakuc P."/>
            <person name="Pipaliya S.V."/>
            <person name="Vacek V."/>
            <person name="Brzon O."/>
            <person name="Soukal P."/>
            <person name="Eme L."/>
            <person name="Dacks J.B."/>
            <person name="Karnkowska A."/>
            <person name="Elias M."/>
            <person name="Hampl V."/>
        </authorList>
    </citation>
    <scope>NUCLEOTIDE SEQUENCE [LARGE SCALE GENOMIC DNA]</scope>
    <source>
        <strain evidence="5">NAU3</strain>
        <tissue evidence="5">Gut</tissue>
    </source>
</reference>
<evidence type="ECO:0000256" key="3">
    <source>
        <dbReference type="SAM" id="MobiDB-lite"/>
    </source>
</evidence>
<feature type="domain" description="HTH La-type RNA-binding" evidence="4">
    <location>
        <begin position="5"/>
        <end position="95"/>
    </location>
</feature>
<dbReference type="Gene3D" id="1.10.10.10">
    <property type="entry name" value="Winged helix-like DNA-binding domain superfamily/Winged helix DNA-binding domain"/>
    <property type="match status" value="1"/>
</dbReference>